<dbReference type="SMART" id="SM00325">
    <property type="entry name" value="RhoGEF"/>
    <property type="match status" value="1"/>
</dbReference>
<dbReference type="PANTHER" id="PTHR12673:SF12">
    <property type="entry name" value="FYVE, RHOGEF AND PH DOMAIN-CONTAINING PROTEIN 6"/>
    <property type="match status" value="1"/>
</dbReference>
<dbReference type="PANTHER" id="PTHR12673">
    <property type="entry name" value="FACIOGENITAL DYSPLASIA PROTEIN"/>
    <property type="match status" value="1"/>
</dbReference>
<dbReference type="Pfam" id="PF00169">
    <property type="entry name" value="PH"/>
    <property type="match status" value="2"/>
</dbReference>
<feature type="region of interest" description="Disordered" evidence="9">
    <location>
        <begin position="560"/>
        <end position="616"/>
    </location>
</feature>
<feature type="domain" description="FYVE-type" evidence="12">
    <location>
        <begin position="1081"/>
        <end position="1140"/>
    </location>
</feature>
<dbReference type="Pfam" id="PF01363">
    <property type="entry name" value="FYVE"/>
    <property type="match status" value="1"/>
</dbReference>
<dbReference type="SUPFAM" id="SSF48065">
    <property type="entry name" value="DBL homology domain (DH-domain)"/>
    <property type="match status" value="1"/>
</dbReference>
<feature type="region of interest" description="Disordered" evidence="9">
    <location>
        <begin position="631"/>
        <end position="654"/>
    </location>
</feature>
<dbReference type="Ensembl" id="ENSGMOT00000057017.1">
    <property type="protein sequence ID" value="ENSGMOP00000064329.1"/>
    <property type="gene ID" value="ENSGMOG00000018310.2"/>
</dbReference>
<dbReference type="GO" id="GO:0005856">
    <property type="term" value="C:cytoskeleton"/>
    <property type="evidence" value="ECO:0007669"/>
    <property type="project" value="UniProtKB-SubCell"/>
</dbReference>
<dbReference type="InterPro" id="IPR051092">
    <property type="entry name" value="FYVE_RhoGEF_PH"/>
</dbReference>
<keyword evidence="14" id="KW-1185">Reference proteome</keyword>
<feature type="compositionally biased region" description="Acidic residues" evidence="9">
    <location>
        <begin position="372"/>
        <end position="382"/>
    </location>
</feature>
<dbReference type="InterPro" id="IPR011993">
    <property type="entry name" value="PH-like_dom_sf"/>
</dbReference>
<dbReference type="SUPFAM" id="SSF50729">
    <property type="entry name" value="PH domain-like"/>
    <property type="match status" value="2"/>
</dbReference>
<dbReference type="InterPro" id="IPR000306">
    <property type="entry name" value="Znf_FYVE"/>
</dbReference>
<dbReference type="CDD" id="cd13237">
    <property type="entry name" value="PH2_FGD5_FGD6"/>
    <property type="match status" value="1"/>
</dbReference>
<keyword evidence="4" id="KW-0479">Metal-binding</keyword>
<reference evidence="13" key="1">
    <citation type="submission" date="2025-08" db="UniProtKB">
        <authorList>
            <consortium name="Ensembl"/>
        </authorList>
    </citation>
    <scope>IDENTIFICATION</scope>
</reference>
<feature type="region of interest" description="Disordered" evidence="9">
    <location>
        <begin position="228"/>
        <end position="342"/>
    </location>
</feature>
<evidence type="ECO:0000256" key="7">
    <source>
        <dbReference type="ARBA" id="ARBA00023212"/>
    </source>
</evidence>
<dbReference type="GeneTree" id="ENSGT00940000156334"/>
<feature type="compositionally biased region" description="Basic and acidic residues" evidence="9">
    <location>
        <begin position="383"/>
        <end position="397"/>
    </location>
</feature>
<dbReference type="GO" id="GO:0005737">
    <property type="term" value="C:cytoplasm"/>
    <property type="evidence" value="ECO:0007669"/>
    <property type="project" value="TreeGrafter"/>
</dbReference>
<dbReference type="InterPro" id="IPR035899">
    <property type="entry name" value="DBL_dom_sf"/>
</dbReference>
<feature type="region of interest" description="Disordered" evidence="9">
    <location>
        <begin position="1"/>
        <end position="67"/>
    </location>
</feature>
<comment type="subcellular location">
    <subcellularLocation>
        <location evidence="1">Cytoplasm</location>
        <location evidence="1">Cytoskeleton</location>
    </subcellularLocation>
</comment>
<feature type="region of interest" description="Disordered" evidence="9">
    <location>
        <begin position="362"/>
        <end position="541"/>
    </location>
</feature>
<feature type="domain" description="DH" evidence="11">
    <location>
        <begin position="747"/>
        <end position="921"/>
    </location>
</feature>
<evidence type="ECO:0000256" key="6">
    <source>
        <dbReference type="ARBA" id="ARBA00022833"/>
    </source>
</evidence>
<dbReference type="Proteomes" id="UP000694546">
    <property type="component" value="Chromosome 9"/>
</dbReference>
<keyword evidence="7" id="KW-0206">Cytoskeleton</keyword>
<evidence type="ECO:0000259" key="10">
    <source>
        <dbReference type="PROSITE" id="PS50003"/>
    </source>
</evidence>
<feature type="compositionally biased region" description="Basic and acidic residues" evidence="9">
    <location>
        <begin position="465"/>
        <end position="479"/>
    </location>
</feature>
<evidence type="ECO:0000313" key="14">
    <source>
        <dbReference type="Proteomes" id="UP000694546"/>
    </source>
</evidence>
<dbReference type="CDD" id="cd00160">
    <property type="entry name" value="RhoGEF"/>
    <property type="match status" value="1"/>
</dbReference>
<evidence type="ECO:0000259" key="12">
    <source>
        <dbReference type="PROSITE" id="PS50178"/>
    </source>
</evidence>
<evidence type="ECO:0000256" key="9">
    <source>
        <dbReference type="SAM" id="MobiDB-lite"/>
    </source>
</evidence>
<feature type="domain" description="PH" evidence="10">
    <location>
        <begin position="1189"/>
        <end position="1282"/>
    </location>
</feature>
<evidence type="ECO:0008006" key="15">
    <source>
        <dbReference type="Google" id="ProtNLM"/>
    </source>
</evidence>
<evidence type="ECO:0000256" key="1">
    <source>
        <dbReference type="ARBA" id="ARBA00004245"/>
    </source>
</evidence>
<evidence type="ECO:0000256" key="3">
    <source>
        <dbReference type="ARBA" id="ARBA00022658"/>
    </source>
</evidence>
<dbReference type="GO" id="GO:0008270">
    <property type="term" value="F:zinc ion binding"/>
    <property type="evidence" value="ECO:0007669"/>
    <property type="project" value="UniProtKB-KW"/>
</dbReference>
<evidence type="ECO:0000313" key="13">
    <source>
        <dbReference type="Ensembl" id="ENSGMOP00000064329.1"/>
    </source>
</evidence>
<dbReference type="PROSITE" id="PS50178">
    <property type="entry name" value="ZF_FYVE"/>
    <property type="match status" value="1"/>
</dbReference>
<evidence type="ECO:0000256" key="4">
    <source>
        <dbReference type="ARBA" id="ARBA00022723"/>
    </source>
</evidence>
<dbReference type="Gene3D" id="2.30.29.30">
    <property type="entry name" value="Pleckstrin-homology domain (PH domain)/Phosphotyrosine-binding domain (PTB)"/>
    <property type="match status" value="2"/>
</dbReference>
<proteinExistence type="predicted"/>
<keyword evidence="2" id="KW-0963">Cytoplasm</keyword>
<feature type="region of interest" description="Disordered" evidence="9">
    <location>
        <begin position="155"/>
        <end position="211"/>
    </location>
</feature>
<dbReference type="SMART" id="SM00064">
    <property type="entry name" value="FYVE"/>
    <property type="match status" value="1"/>
</dbReference>
<dbReference type="InterPro" id="IPR000219">
    <property type="entry name" value="DH_dom"/>
</dbReference>
<organism evidence="13 14">
    <name type="scientific">Gadus morhua</name>
    <name type="common">Atlantic cod</name>
    <dbReference type="NCBI Taxonomy" id="8049"/>
    <lineage>
        <taxon>Eukaryota</taxon>
        <taxon>Metazoa</taxon>
        <taxon>Chordata</taxon>
        <taxon>Craniata</taxon>
        <taxon>Vertebrata</taxon>
        <taxon>Euteleostomi</taxon>
        <taxon>Actinopterygii</taxon>
        <taxon>Neopterygii</taxon>
        <taxon>Teleostei</taxon>
        <taxon>Neoteleostei</taxon>
        <taxon>Acanthomorphata</taxon>
        <taxon>Zeiogadaria</taxon>
        <taxon>Gadariae</taxon>
        <taxon>Gadiformes</taxon>
        <taxon>Gadoidei</taxon>
        <taxon>Gadidae</taxon>
        <taxon>Gadus</taxon>
    </lineage>
</organism>
<dbReference type="InterPro" id="IPR013083">
    <property type="entry name" value="Znf_RING/FYVE/PHD"/>
</dbReference>
<keyword evidence="6" id="KW-0862">Zinc</keyword>
<keyword evidence="5 8" id="KW-0863">Zinc-finger</keyword>
<dbReference type="PROSITE" id="PS50003">
    <property type="entry name" value="PH_DOMAIN"/>
    <property type="match status" value="2"/>
</dbReference>
<dbReference type="Gene3D" id="3.30.40.10">
    <property type="entry name" value="Zinc/RING finger domain, C3HC4 (zinc finger)"/>
    <property type="match status" value="1"/>
</dbReference>
<name>A0A8C5FVE2_GADMO</name>
<feature type="compositionally biased region" description="Basic and acidic residues" evidence="9">
    <location>
        <begin position="666"/>
        <end position="681"/>
    </location>
</feature>
<evidence type="ECO:0000256" key="8">
    <source>
        <dbReference type="PROSITE-ProRule" id="PRU00091"/>
    </source>
</evidence>
<evidence type="ECO:0000256" key="2">
    <source>
        <dbReference type="ARBA" id="ARBA00022490"/>
    </source>
</evidence>
<dbReference type="GO" id="GO:0005085">
    <property type="term" value="F:guanyl-nucleotide exchange factor activity"/>
    <property type="evidence" value="ECO:0007669"/>
    <property type="project" value="UniProtKB-KW"/>
</dbReference>
<dbReference type="PROSITE" id="PS50010">
    <property type="entry name" value="DH_2"/>
    <property type="match status" value="1"/>
</dbReference>
<dbReference type="SMART" id="SM00233">
    <property type="entry name" value="PH"/>
    <property type="match status" value="2"/>
</dbReference>
<evidence type="ECO:0000259" key="11">
    <source>
        <dbReference type="PROSITE" id="PS50010"/>
    </source>
</evidence>
<feature type="domain" description="PH" evidence="10">
    <location>
        <begin position="950"/>
        <end position="1044"/>
    </location>
</feature>
<evidence type="ECO:0000256" key="5">
    <source>
        <dbReference type="ARBA" id="ARBA00022771"/>
    </source>
</evidence>
<feature type="compositionally biased region" description="Low complexity" evidence="9">
    <location>
        <begin position="43"/>
        <end position="67"/>
    </location>
</feature>
<dbReference type="OMA" id="CSQENCT"/>
<feature type="compositionally biased region" description="Acidic residues" evidence="9">
    <location>
        <begin position="685"/>
        <end position="697"/>
    </location>
</feature>
<protein>
    <recommendedName>
        <fullName evidence="15">FYVE, RhoGEF and PH domain containing 6</fullName>
    </recommendedName>
</protein>
<dbReference type="InterPro" id="IPR001849">
    <property type="entry name" value="PH_domain"/>
</dbReference>
<dbReference type="Pfam" id="PF00621">
    <property type="entry name" value="RhoGEF"/>
    <property type="match status" value="1"/>
</dbReference>
<accession>A0A8C5FVE2</accession>
<sequence>MEKPPLAPKPKLLQPNSAGMTPAHPRKNDFPHPSPGPQKRVKPALAPKPTLPKPASTRQSSPLSLTSQTTVLANTGTPRNVGLLNSNNGVQLENKKPDWDYIIPICLCSQQNCQCIVSTAMDTGRLAETKGQKPVARAGLRPDNTTDAIKNQMIHASPQPSAPGARLSPYVRSPAGNTPKESPKNHPNKQGCGPAVATPRRPLPGRTQSDEANGNCVLLAEVGQAAPALEPTSCPRGPPPLPKRPKPVSGEPLPVPRKPRKAALARQERVEEDPEERAGNGGREVHVREVTTGPAERKSHRSLSVAAPAPGLSTSVSGPMKHPCLPGQRGCPPPAPPPRKKAFLSAPAQCLLPQDVEEVELHWGDPVLEMECSVDDDDDEEKKEDREGILESDRTDYTRLAPPESQPAPGSGDTFAPMEGGGVSRREPMQSLKDPPKKPQRHSAPTELTRTWGSTEEVEAGKPAADQRKRDLSRSDDSLNGRATRRLPSPPASEKPGWVFPSPAAAVALPTPEASRSSPGKQRAKSFTAVDLARSEGQKRHSFRRLLDLKLKMFPRRIAMGTQGPRDLASPGSEQSVDLEHQGAGAKASPPHAALEQSVDGDEFRPEAGDEAAYENMPYYEEIPDYINVQMVGDASPGGPRPSPAWAHAEQDDDNIYEEQEPYMPLERRRELHSSSERSSFELEAAQEGDGSSDDNDIIMAQSTDEEEDEGSSSSGKDVVILFAVQKFSWIKVSRIPGGFPAHLAVYVVCVSCFFKDFREAVSKASNQSGKPVIEERFLNQILYNLPQLYELNQDLLRELEQRVHNWDENSQLADIFVKKGPYLKMYSTYIREFDKNVALLEEQSKRNSAFGAVVRAFEASPRCANLALRHYLLKPVQRIPQYQLLLRDYLKHLPPASADYKDTQAALVIVKEVANHANDFMKQGDNFQKLIQVQCILNGHHEIVQPGRVFLKEGFLKKLSRKIMQPRMFFLFNDTLLYTTPVQSGQFKLNNMLSLAGMKVSKPMHEAHQNELNIESVERSFILSASSAAERDDWLQTISMAINDHTKKKISFISSKSTEEENERVSGASLGSKAPIWIPDPRATMCMICTCEFTLTWRRHHCRACGKVVCQACSSNKHCLKYLKNQLARVCNQCFVVLQQRSIALFPSPGEKALSTTQSPDGKSGFTFSRKHKRIPAALKEVSANTDNSSMSGYLQRSKGNKKQGRRLWFVIKDKVLYTYAASENVAALESQPLLGFVLKEDSTQKLQFKLYHKNTIFYIFKADDVPAAQRWIDSFKEAMVLE</sequence>
<keyword evidence="3" id="KW-0344">Guanine-nucleotide releasing factor</keyword>
<feature type="region of interest" description="Disordered" evidence="9">
    <location>
        <begin position="666"/>
        <end position="697"/>
    </location>
</feature>
<dbReference type="CDD" id="cd15743">
    <property type="entry name" value="FYVE_FGD6"/>
    <property type="match status" value="1"/>
</dbReference>
<dbReference type="Gene3D" id="1.20.900.10">
    <property type="entry name" value="Dbl homology (DH) domain"/>
    <property type="match status" value="1"/>
</dbReference>
<dbReference type="InterPro" id="IPR017455">
    <property type="entry name" value="Znf_FYVE-rel"/>
</dbReference>
<reference evidence="13" key="2">
    <citation type="submission" date="2025-09" db="UniProtKB">
        <authorList>
            <consortium name="Ensembl"/>
        </authorList>
    </citation>
    <scope>IDENTIFICATION</scope>
</reference>
<dbReference type="AlphaFoldDB" id="A0A8C5FVE2"/>